<evidence type="ECO:0000256" key="1">
    <source>
        <dbReference type="ARBA" id="ARBA00009477"/>
    </source>
</evidence>
<dbReference type="AlphaFoldDB" id="A0A419R2U5"/>
<feature type="chain" id="PRO_5019294388" evidence="2">
    <location>
        <begin position="22"/>
        <end position="355"/>
    </location>
</feature>
<gene>
    <name evidence="3" type="ORF">D6858_07930</name>
</gene>
<sequence length="355" mass="35542">MRATMRATALILALGGSLALAACGDSEVAQAPAKTAASGPVLVVRQAEVPNWTAVSAEVATVDQAQVMARIPGILTALSVKEGDYVKRGQAIGRVVDSQLGYQSGAYGAQAAAAQAQAAQAQAELSRTRYLYENGVYAKARLEQAQAAAAAAQAQVRAAREQQKAVGAVAGQGALIAPASGRVLAADVPAGSAVAPGMVIATITSGPVVLRLDLPESLAAKVHPGSAVRVTTDDGTERTGTIARVYPSVAAGQVRADADVPGLDAALIGRRVAAQVDGGSRKGLIVPADYVVTRFGVDYVTVKPKQGEAAAVPVQTAPAGEAGKVEILSGVSAGDMLVKPAAKSGAPTKGGAAQK</sequence>
<keyword evidence="2" id="KW-0732">Signal</keyword>
<protein>
    <submittedName>
        <fullName evidence="3">Efflux RND transporter periplasmic adaptor subunit</fullName>
    </submittedName>
</protein>
<dbReference type="Proteomes" id="UP000284322">
    <property type="component" value="Unassembled WGS sequence"/>
</dbReference>
<keyword evidence="4" id="KW-1185">Reference proteome</keyword>
<dbReference type="Gene3D" id="1.10.287.470">
    <property type="entry name" value="Helix hairpin bin"/>
    <property type="match status" value="1"/>
</dbReference>
<evidence type="ECO:0000313" key="3">
    <source>
        <dbReference type="EMBL" id="RJX68244.1"/>
    </source>
</evidence>
<feature type="signal peptide" evidence="2">
    <location>
        <begin position="1"/>
        <end position="21"/>
    </location>
</feature>
<accession>A0A419R2U5</accession>
<dbReference type="InterPro" id="IPR006143">
    <property type="entry name" value="RND_pump_MFP"/>
</dbReference>
<dbReference type="PANTHER" id="PTHR30469:SF38">
    <property type="entry name" value="HLYD FAMILY SECRETION PROTEIN"/>
    <property type="match status" value="1"/>
</dbReference>
<dbReference type="SUPFAM" id="SSF111369">
    <property type="entry name" value="HlyD-like secretion proteins"/>
    <property type="match status" value="1"/>
</dbReference>
<dbReference type="GO" id="GO:1990281">
    <property type="term" value="C:efflux pump complex"/>
    <property type="evidence" value="ECO:0007669"/>
    <property type="project" value="TreeGrafter"/>
</dbReference>
<dbReference type="Gene3D" id="2.40.420.20">
    <property type="match status" value="1"/>
</dbReference>
<dbReference type="PANTHER" id="PTHR30469">
    <property type="entry name" value="MULTIDRUG RESISTANCE PROTEIN MDTA"/>
    <property type="match status" value="1"/>
</dbReference>
<dbReference type="PROSITE" id="PS51257">
    <property type="entry name" value="PROKAR_LIPOPROTEIN"/>
    <property type="match status" value="1"/>
</dbReference>
<dbReference type="NCBIfam" id="TIGR01730">
    <property type="entry name" value="RND_mfp"/>
    <property type="match status" value="1"/>
</dbReference>
<dbReference type="OrthoDB" id="7914255at2"/>
<dbReference type="EMBL" id="RAHJ01000018">
    <property type="protein sequence ID" value="RJX68244.1"/>
    <property type="molecule type" value="Genomic_DNA"/>
</dbReference>
<dbReference type="Gene3D" id="2.40.30.170">
    <property type="match status" value="1"/>
</dbReference>
<reference evidence="3 4" key="1">
    <citation type="submission" date="2018-09" db="EMBL/GenBank/DDBJ databases">
        <title>Altererythrobacter sp.Ery1 and Ery12, the genome sequencing of novel strains in genus Alterythrobacter.</title>
        <authorList>
            <person name="Cheng H."/>
            <person name="Wu Y.-H."/>
            <person name="Fang C."/>
            <person name="Xu X.-W."/>
        </authorList>
    </citation>
    <scope>NUCLEOTIDE SEQUENCE [LARGE SCALE GENOMIC DNA]</scope>
    <source>
        <strain evidence="3 4">Ery12</strain>
    </source>
</reference>
<name>A0A419R2U5_9SPHN</name>
<proteinExistence type="inferred from homology"/>
<dbReference type="Gene3D" id="2.40.50.100">
    <property type="match status" value="1"/>
</dbReference>
<evidence type="ECO:0000313" key="4">
    <source>
        <dbReference type="Proteomes" id="UP000284322"/>
    </source>
</evidence>
<evidence type="ECO:0000256" key="2">
    <source>
        <dbReference type="SAM" id="SignalP"/>
    </source>
</evidence>
<comment type="similarity">
    <text evidence="1">Belongs to the membrane fusion protein (MFP) (TC 8.A.1) family.</text>
</comment>
<organism evidence="3 4">
    <name type="scientific">Tsuneonella suprasediminis</name>
    <dbReference type="NCBI Taxonomy" id="2306996"/>
    <lineage>
        <taxon>Bacteria</taxon>
        <taxon>Pseudomonadati</taxon>
        <taxon>Pseudomonadota</taxon>
        <taxon>Alphaproteobacteria</taxon>
        <taxon>Sphingomonadales</taxon>
        <taxon>Erythrobacteraceae</taxon>
        <taxon>Tsuneonella</taxon>
    </lineage>
</organism>
<comment type="caution">
    <text evidence="3">The sequence shown here is derived from an EMBL/GenBank/DDBJ whole genome shotgun (WGS) entry which is preliminary data.</text>
</comment>
<dbReference type="GO" id="GO:0015562">
    <property type="term" value="F:efflux transmembrane transporter activity"/>
    <property type="evidence" value="ECO:0007669"/>
    <property type="project" value="TreeGrafter"/>
</dbReference>